<evidence type="ECO:0000313" key="3">
    <source>
        <dbReference type="Proteomes" id="UP000269945"/>
    </source>
</evidence>
<dbReference type="AlphaFoldDB" id="A0A9X9Q0V0"/>
<feature type="signal peptide" evidence="1">
    <location>
        <begin position="1"/>
        <end position="18"/>
    </location>
</feature>
<sequence length="85" mass="9039">MLWLGTIFTFSSFSASFGDSLISLLPGLSGREAPAQTLSPPFHPAPRIQAPGRAACSAPVRFPHPTPILLPAPPPSLCCHSDKRF</sequence>
<feature type="chain" id="PRO_5040831931" description="Secreted protein" evidence="1">
    <location>
        <begin position="19"/>
        <end position="85"/>
    </location>
</feature>
<gene>
    <name evidence="2" type="ORF">BN2614_LOCUS2</name>
</gene>
<name>A0A9X9Q0V0_GULGU</name>
<dbReference type="EMBL" id="CYRY02016044">
    <property type="protein sequence ID" value="VCW87632.1"/>
    <property type="molecule type" value="Genomic_DNA"/>
</dbReference>
<evidence type="ECO:0000313" key="2">
    <source>
        <dbReference type="EMBL" id="VCW87632.1"/>
    </source>
</evidence>
<reference evidence="2 3" key="1">
    <citation type="submission" date="2018-10" db="EMBL/GenBank/DDBJ databases">
        <authorList>
            <person name="Ekblom R."/>
            <person name="Jareborg N."/>
        </authorList>
    </citation>
    <scope>NUCLEOTIDE SEQUENCE [LARGE SCALE GENOMIC DNA]</scope>
    <source>
        <tissue evidence="2">Muscle</tissue>
    </source>
</reference>
<evidence type="ECO:0000256" key="1">
    <source>
        <dbReference type="SAM" id="SignalP"/>
    </source>
</evidence>
<proteinExistence type="predicted"/>
<evidence type="ECO:0008006" key="4">
    <source>
        <dbReference type="Google" id="ProtNLM"/>
    </source>
</evidence>
<organism evidence="2 3">
    <name type="scientific">Gulo gulo</name>
    <name type="common">Wolverine</name>
    <name type="synonym">Gluton</name>
    <dbReference type="NCBI Taxonomy" id="48420"/>
    <lineage>
        <taxon>Eukaryota</taxon>
        <taxon>Metazoa</taxon>
        <taxon>Chordata</taxon>
        <taxon>Craniata</taxon>
        <taxon>Vertebrata</taxon>
        <taxon>Euteleostomi</taxon>
        <taxon>Mammalia</taxon>
        <taxon>Eutheria</taxon>
        <taxon>Laurasiatheria</taxon>
        <taxon>Carnivora</taxon>
        <taxon>Caniformia</taxon>
        <taxon>Musteloidea</taxon>
        <taxon>Mustelidae</taxon>
        <taxon>Guloninae</taxon>
        <taxon>Gulo</taxon>
    </lineage>
</organism>
<keyword evidence="3" id="KW-1185">Reference proteome</keyword>
<dbReference type="Proteomes" id="UP000269945">
    <property type="component" value="Unassembled WGS sequence"/>
</dbReference>
<keyword evidence="1" id="KW-0732">Signal</keyword>
<comment type="caution">
    <text evidence="2">The sequence shown here is derived from an EMBL/GenBank/DDBJ whole genome shotgun (WGS) entry which is preliminary data.</text>
</comment>
<feature type="non-terminal residue" evidence="2">
    <location>
        <position position="85"/>
    </location>
</feature>
<accession>A0A9X9Q0V0</accession>
<protein>
    <recommendedName>
        <fullName evidence="4">Secreted protein</fullName>
    </recommendedName>
</protein>